<dbReference type="AlphaFoldDB" id="A0A151B7Q8"/>
<reference evidence="1 2" key="1">
    <citation type="submission" date="2016-02" db="EMBL/GenBank/DDBJ databases">
        <title>Genome sequence of Clostridium tepidiprofundi DSM 19306.</title>
        <authorList>
            <person name="Poehlein A."/>
            <person name="Daniel R."/>
        </authorList>
    </citation>
    <scope>NUCLEOTIDE SEQUENCE [LARGE SCALE GENOMIC DNA]</scope>
    <source>
        <strain evidence="1 2">DSM 19306</strain>
    </source>
</reference>
<dbReference type="EMBL" id="LTBA01000001">
    <property type="protein sequence ID" value="KYH35820.1"/>
    <property type="molecule type" value="Genomic_DNA"/>
</dbReference>
<dbReference type="STRING" id="1121338.CLTEP_02130"/>
<accession>A0A151B7Q8</accession>
<evidence type="ECO:0000313" key="1">
    <source>
        <dbReference type="EMBL" id="KYH35820.1"/>
    </source>
</evidence>
<protein>
    <submittedName>
        <fullName evidence="1">Uncharacterized protein</fullName>
    </submittedName>
</protein>
<dbReference type="Proteomes" id="UP000075531">
    <property type="component" value="Unassembled WGS sequence"/>
</dbReference>
<keyword evidence="2" id="KW-1185">Reference proteome</keyword>
<comment type="caution">
    <text evidence="1">The sequence shown here is derived from an EMBL/GenBank/DDBJ whole genome shotgun (WGS) entry which is preliminary data.</text>
</comment>
<organism evidence="1 2">
    <name type="scientific">Clostridium tepidiprofundi DSM 19306</name>
    <dbReference type="NCBI Taxonomy" id="1121338"/>
    <lineage>
        <taxon>Bacteria</taxon>
        <taxon>Bacillati</taxon>
        <taxon>Bacillota</taxon>
        <taxon>Clostridia</taxon>
        <taxon>Eubacteriales</taxon>
        <taxon>Clostridiaceae</taxon>
        <taxon>Clostridium</taxon>
    </lineage>
</organism>
<evidence type="ECO:0000313" key="2">
    <source>
        <dbReference type="Proteomes" id="UP000075531"/>
    </source>
</evidence>
<dbReference type="PATRIC" id="fig|1121338.3.peg.215"/>
<proteinExistence type="predicted"/>
<gene>
    <name evidence="1" type="ORF">CLTEP_02130</name>
</gene>
<name>A0A151B7Q8_9CLOT</name>
<sequence>MISEVKIEMLLKLIKAKKITINDIKNDEYKAEVEKRLNA</sequence>